<reference evidence="3 4" key="1">
    <citation type="journal article" date="2015" name="Nature">
        <title>rRNA introns, odd ribosomes, and small enigmatic genomes across a large radiation of phyla.</title>
        <authorList>
            <person name="Brown C.T."/>
            <person name="Hug L.A."/>
            <person name="Thomas B.C."/>
            <person name="Sharon I."/>
            <person name="Castelle C.J."/>
            <person name="Singh A."/>
            <person name="Wilkins M.J."/>
            <person name="Williams K.H."/>
            <person name="Banfield J.F."/>
        </authorList>
    </citation>
    <scope>NUCLEOTIDE SEQUENCE [LARGE SCALE GENOMIC DNA]</scope>
</reference>
<dbReference type="Pfam" id="PF01370">
    <property type="entry name" value="Epimerase"/>
    <property type="match status" value="1"/>
</dbReference>
<evidence type="ECO:0000259" key="2">
    <source>
        <dbReference type="Pfam" id="PF01370"/>
    </source>
</evidence>
<dbReference type="PATRIC" id="fig|1618557.3.peg.158"/>
<proteinExistence type="inferred from homology"/>
<dbReference type="SUPFAM" id="SSF51735">
    <property type="entry name" value="NAD(P)-binding Rossmann-fold domains"/>
    <property type="match status" value="1"/>
</dbReference>
<evidence type="ECO:0000313" key="3">
    <source>
        <dbReference type="EMBL" id="KKS90796.1"/>
    </source>
</evidence>
<name>A0A0G1F6K4_9BACT</name>
<dbReference type="PANTHER" id="PTHR43000">
    <property type="entry name" value="DTDP-D-GLUCOSE 4,6-DEHYDRATASE-RELATED"/>
    <property type="match status" value="1"/>
</dbReference>
<evidence type="ECO:0000256" key="1">
    <source>
        <dbReference type="ARBA" id="ARBA00007637"/>
    </source>
</evidence>
<dbReference type="Gene3D" id="3.40.50.720">
    <property type="entry name" value="NAD(P)-binding Rossmann-like Domain"/>
    <property type="match status" value="1"/>
</dbReference>
<gene>
    <name evidence="3" type="ORF">UV66_C0001G0153</name>
</gene>
<dbReference type="Proteomes" id="UP000034669">
    <property type="component" value="Unassembled WGS sequence"/>
</dbReference>
<comment type="caution">
    <text evidence="3">The sequence shown here is derived from an EMBL/GenBank/DDBJ whole genome shotgun (WGS) entry which is preliminary data.</text>
</comment>
<dbReference type="AlphaFoldDB" id="A0A0G1F6K4"/>
<protein>
    <submittedName>
        <fullName evidence="3">UDP-glucose 4-epimerase</fullName>
    </submittedName>
</protein>
<dbReference type="InterPro" id="IPR036291">
    <property type="entry name" value="NAD(P)-bd_dom_sf"/>
</dbReference>
<organism evidence="3 4">
    <name type="scientific">Candidatus Woesebacteria bacterium GW2011_GWA1_43_12</name>
    <dbReference type="NCBI Taxonomy" id="1618557"/>
    <lineage>
        <taxon>Bacteria</taxon>
        <taxon>Candidatus Woeseibacteriota</taxon>
    </lineage>
</organism>
<feature type="domain" description="NAD-dependent epimerase/dehydratase" evidence="2">
    <location>
        <begin position="34"/>
        <end position="291"/>
    </location>
</feature>
<dbReference type="InterPro" id="IPR001509">
    <property type="entry name" value="Epimerase_deHydtase"/>
</dbReference>
<sequence>MSKFEFPCTIFYIDSLDLWVHNITVARPIQPQKILITGSAGFIGGYLVQEFLDRGHTVIGIDNYSKYGKVKKSYDNHPNYKLYVHDVKDTKFLTKIVKDCDYIVALAAMIGGITYFHKFAYDLLAENERIMASTFDAAIEAHKNGKLKKIVVLSSSMVFESTNVYPTPENVLNNTPSPKSTYGFQKLATEYFCKGAWEQYQLPYTILRPFNCVGIGEKRAKNEVEIKSGNVKLAMSHVVPDLVQKVLAGQDPLHILGKGNQIRCYTYGADLAKGIVTATFSPKAKNEDFNLSTNEATSVLQLAKAIWKKINGNKPFHYVSGEAFTYDVQKRIPDTSKAKKMLGYEAKTTLDQMLDEAIPWIKEQVKLGGI</sequence>
<evidence type="ECO:0000313" key="4">
    <source>
        <dbReference type="Proteomes" id="UP000034669"/>
    </source>
</evidence>
<dbReference type="EMBL" id="LCFI01000001">
    <property type="protein sequence ID" value="KKS90796.1"/>
    <property type="molecule type" value="Genomic_DNA"/>
</dbReference>
<comment type="similarity">
    <text evidence="1">Belongs to the NAD(P)-dependent epimerase/dehydratase family.</text>
</comment>
<accession>A0A0G1F6K4</accession>